<dbReference type="NCBIfam" id="NF003996">
    <property type="entry name" value="PRK05472.2-5"/>
    <property type="match status" value="1"/>
</dbReference>
<comment type="caution">
    <text evidence="9">The sequence shown here is derived from an EMBL/GenBank/DDBJ whole genome shotgun (WGS) entry which is preliminary data.</text>
</comment>
<dbReference type="AlphaFoldDB" id="A0A6L5X3I4"/>
<keyword evidence="3 7" id="KW-0805">Transcription regulation</keyword>
<dbReference type="GO" id="GO:0051775">
    <property type="term" value="P:response to redox state"/>
    <property type="evidence" value="ECO:0007669"/>
    <property type="project" value="InterPro"/>
</dbReference>
<evidence type="ECO:0000256" key="4">
    <source>
        <dbReference type="ARBA" id="ARBA00023027"/>
    </source>
</evidence>
<dbReference type="InterPro" id="IPR036388">
    <property type="entry name" value="WH-like_DNA-bd_sf"/>
</dbReference>
<dbReference type="PANTHER" id="PTHR35786">
    <property type="entry name" value="REDOX-SENSING TRANSCRIPTIONAL REPRESSOR REX"/>
    <property type="match status" value="1"/>
</dbReference>
<evidence type="ECO:0000256" key="2">
    <source>
        <dbReference type="ARBA" id="ARBA00022491"/>
    </source>
</evidence>
<dbReference type="SUPFAM" id="SSF51735">
    <property type="entry name" value="NAD(P)-binding Rossmann-fold domains"/>
    <property type="match status" value="1"/>
</dbReference>
<accession>A0A6L5X3I4</accession>
<evidence type="ECO:0000256" key="7">
    <source>
        <dbReference type="HAMAP-Rule" id="MF_01131"/>
    </source>
</evidence>
<feature type="domain" description="CoA-binding" evidence="8">
    <location>
        <begin position="79"/>
        <end position="181"/>
    </location>
</feature>
<dbReference type="InterPro" id="IPR009718">
    <property type="entry name" value="Rex_DNA-bd_C_dom"/>
</dbReference>
<comment type="similarity">
    <text evidence="7">Belongs to the transcriptional regulatory Rex family.</text>
</comment>
<keyword evidence="10" id="KW-1185">Reference proteome</keyword>
<dbReference type="Gene3D" id="1.10.10.10">
    <property type="entry name" value="Winged helix-like DNA-binding domain superfamily/Winged helix DNA-binding domain"/>
    <property type="match status" value="1"/>
</dbReference>
<dbReference type="InterPro" id="IPR022876">
    <property type="entry name" value="Tscrpt_rep_Rex"/>
</dbReference>
<dbReference type="RefSeq" id="WP_154524922.1">
    <property type="nucleotide sequence ID" value="NZ_JAQYJL010000009.1"/>
</dbReference>
<evidence type="ECO:0000259" key="8">
    <source>
        <dbReference type="SMART" id="SM00881"/>
    </source>
</evidence>
<keyword evidence="5 7" id="KW-0238">DNA-binding</keyword>
<dbReference type="SMART" id="SM00881">
    <property type="entry name" value="CoA_binding"/>
    <property type="match status" value="1"/>
</dbReference>
<dbReference type="InterPro" id="IPR003781">
    <property type="entry name" value="CoA-bd"/>
</dbReference>
<dbReference type="Proteomes" id="UP000481852">
    <property type="component" value="Unassembled WGS sequence"/>
</dbReference>
<protein>
    <recommendedName>
        <fullName evidence="7">Redox-sensing transcriptional repressor Rex</fullName>
    </recommendedName>
</protein>
<dbReference type="Gene3D" id="3.40.50.720">
    <property type="entry name" value="NAD(P)-binding Rossmann-like Domain"/>
    <property type="match status" value="1"/>
</dbReference>
<dbReference type="GO" id="GO:0003700">
    <property type="term" value="F:DNA-binding transcription factor activity"/>
    <property type="evidence" value="ECO:0007669"/>
    <property type="project" value="UniProtKB-UniRule"/>
</dbReference>
<dbReference type="GO" id="GO:0003677">
    <property type="term" value="F:DNA binding"/>
    <property type="evidence" value="ECO:0007669"/>
    <property type="project" value="UniProtKB-UniRule"/>
</dbReference>
<dbReference type="Pfam" id="PF02629">
    <property type="entry name" value="CoA_binding"/>
    <property type="match status" value="1"/>
</dbReference>
<dbReference type="PANTHER" id="PTHR35786:SF1">
    <property type="entry name" value="REDOX-SENSING TRANSCRIPTIONAL REPRESSOR REX 1"/>
    <property type="match status" value="1"/>
</dbReference>
<feature type="binding site" evidence="7">
    <location>
        <begin position="90"/>
        <end position="95"/>
    </location>
    <ligand>
        <name>NAD(+)</name>
        <dbReference type="ChEBI" id="CHEBI:57540"/>
    </ligand>
</feature>
<name>A0A6L5X3I4_9FIRM</name>
<dbReference type="NCBIfam" id="NF003994">
    <property type="entry name" value="PRK05472.2-3"/>
    <property type="match status" value="1"/>
</dbReference>
<keyword evidence="4 7" id="KW-0520">NAD</keyword>
<comment type="subunit">
    <text evidence="7">Homodimer.</text>
</comment>
<evidence type="ECO:0000256" key="6">
    <source>
        <dbReference type="ARBA" id="ARBA00023163"/>
    </source>
</evidence>
<keyword evidence="2 7" id="KW-0678">Repressor</keyword>
<evidence type="ECO:0000313" key="9">
    <source>
        <dbReference type="EMBL" id="MSS14750.1"/>
    </source>
</evidence>
<feature type="DNA-binding region" description="H-T-H motif" evidence="7">
    <location>
        <begin position="16"/>
        <end position="55"/>
    </location>
</feature>
<dbReference type="GO" id="GO:0005737">
    <property type="term" value="C:cytoplasm"/>
    <property type="evidence" value="ECO:0007669"/>
    <property type="project" value="UniProtKB-SubCell"/>
</dbReference>
<dbReference type="NCBIfam" id="NF003995">
    <property type="entry name" value="PRK05472.2-4"/>
    <property type="match status" value="1"/>
</dbReference>
<evidence type="ECO:0000256" key="3">
    <source>
        <dbReference type="ARBA" id="ARBA00023015"/>
    </source>
</evidence>
<sequence length="222" mass="24793">MEEKEIPKAVISRLPKYYRYLGILMDEGVERVSSADLSRHMHATASQIRQDLNHFGGFGQQGYGYNVKYLYESIGKILGLDRGYTMIIVGAGRIGMAVASYTRFEKRGFKVIGIFDRRPENHRGENAGGIEVRGMDELPAFLRQNKPDIAALTMPSEGAAMVTPILIEGGVKGIWNFSHMDLEVPEDVTIQDVHLSESLMELGYRMNHPSGGQKTSGRRQES</sequence>
<reference evidence="9 10" key="1">
    <citation type="submission" date="2019-08" db="EMBL/GenBank/DDBJ databases">
        <title>In-depth cultivation of the pig gut microbiome towards novel bacterial diversity and tailored functional studies.</title>
        <authorList>
            <person name="Wylensek D."/>
            <person name="Hitch T.C.A."/>
            <person name="Clavel T."/>
        </authorList>
    </citation>
    <scope>NUCLEOTIDE SEQUENCE [LARGE SCALE GENOMIC DNA]</scope>
    <source>
        <strain evidence="9 10">Oil+RF-744-WCA-WT-11</strain>
    </source>
</reference>
<comment type="function">
    <text evidence="7">Modulates transcription in response to changes in cellular NADH/NAD(+) redox state.</text>
</comment>
<dbReference type="InterPro" id="IPR036291">
    <property type="entry name" value="NAD(P)-bd_dom_sf"/>
</dbReference>
<dbReference type="NCBIfam" id="NF003990">
    <property type="entry name" value="PRK05472.1-4"/>
    <property type="match status" value="1"/>
</dbReference>
<dbReference type="InterPro" id="IPR036390">
    <property type="entry name" value="WH_DNA-bd_sf"/>
</dbReference>
<dbReference type="SUPFAM" id="SSF46785">
    <property type="entry name" value="Winged helix' DNA-binding domain"/>
    <property type="match status" value="1"/>
</dbReference>
<organism evidence="9 10">
    <name type="scientific">Porcincola intestinalis</name>
    <dbReference type="NCBI Taxonomy" id="2606632"/>
    <lineage>
        <taxon>Bacteria</taxon>
        <taxon>Bacillati</taxon>
        <taxon>Bacillota</taxon>
        <taxon>Clostridia</taxon>
        <taxon>Lachnospirales</taxon>
        <taxon>Lachnospiraceae</taxon>
        <taxon>Porcincola</taxon>
    </lineage>
</organism>
<dbReference type="HAMAP" id="MF_01131">
    <property type="entry name" value="Rex"/>
    <property type="match status" value="1"/>
</dbReference>
<dbReference type="Pfam" id="PF06971">
    <property type="entry name" value="Put_DNA-bind_N"/>
    <property type="match status" value="1"/>
</dbReference>
<keyword evidence="6 7" id="KW-0804">Transcription</keyword>
<dbReference type="EMBL" id="VULZ01000006">
    <property type="protein sequence ID" value="MSS14750.1"/>
    <property type="molecule type" value="Genomic_DNA"/>
</dbReference>
<evidence type="ECO:0000256" key="1">
    <source>
        <dbReference type="ARBA" id="ARBA00022490"/>
    </source>
</evidence>
<dbReference type="GO" id="GO:0045892">
    <property type="term" value="P:negative regulation of DNA-templated transcription"/>
    <property type="evidence" value="ECO:0007669"/>
    <property type="project" value="InterPro"/>
</dbReference>
<proteinExistence type="inferred from homology"/>
<evidence type="ECO:0000256" key="5">
    <source>
        <dbReference type="ARBA" id="ARBA00023125"/>
    </source>
</evidence>
<evidence type="ECO:0000313" key="10">
    <source>
        <dbReference type="Proteomes" id="UP000481852"/>
    </source>
</evidence>
<keyword evidence="1 7" id="KW-0963">Cytoplasm</keyword>
<comment type="subcellular location">
    <subcellularLocation>
        <location evidence="7">Cytoplasm</location>
    </subcellularLocation>
</comment>
<gene>
    <name evidence="7" type="primary">rex</name>
    <name evidence="9" type="ORF">FYJ35_06790</name>
</gene>